<feature type="transmembrane region" description="Helical" evidence="1">
    <location>
        <begin position="283"/>
        <end position="301"/>
    </location>
</feature>
<dbReference type="PANTHER" id="PTHR22911">
    <property type="entry name" value="ACYL-MALONYL CONDENSING ENZYME-RELATED"/>
    <property type="match status" value="1"/>
</dbReference>
<dbReference type="InterPro" id="IPR000620">
    <property type="entry name" value="EamA_dom"/>
</dbReference>
<dbReference type="AlphaFoldDB" id="A0A2M7VER5"/>
<reference evidence="4" key="1">
    <citation type="submission" date="2017-09" db="EMBL/GenBank/DDBJ databases">
        <title>Depth-based differentiation of microbial function through sediment-hosted aquifers and enrichment of novel symbionts in the deep terrestrial subsurface.</title>
        <authorList>
            <person name="Probst A.J."/>
            <person name="Ladd B."/>
            <person name="Jarett J.K."/>
            <person name="Geller-Mcgrath D.E."/>
            <person name="Sieber C.M.K."/>
            <person name="Emerson J.B."/>
            <person name="Anantharaman K."/>
            <person name="Thomas B.C."/>
            <person name="Malmstrom R."/>
            <person name="Stieglmeier M."/>
            <person name="Klingl A."/>
            <person name="Woyke T."/>
            <person name="Ryan C.M."/>
            <person name="Banfield J.F."/>
        </authorList>
    </citation>
    <scope>NUCLEOTIDE SEQUENCE [LARGE SCALE GENOMIC DNA]</scope>
</reference>
<name>A0A2M7VER5_9BACT</name>
<accession>A0A2M7VER5</accession>
<feature type="domain" description="EamA" evidence="2">
    <location>
        <begin position="5"/>
        <end position="135"/>
    </location>
</feature>
<evidence type="ECO:0000313" key="3">
    <source>
        <dbReference type="EMBL" id="PIZ99022.1"/>
    </source>
</evidence>
<feature type="transmembrane region" description="Helical" evidence="1">
    <location>
        <begin position="31"/>
        <end position="52"/>
    </location>
</feature>
<dbReference type="EMBL" id="PFPO01000050">
    <property type="protein sequence ID" value="PIZ99022.1"/>
    <property type="molecule type" value="Genomic_DNA"/>
</dbReference>
<keyword evidence="1" id="KW-0812">Transmembrane</keyword>
<dbReference type="GO" id="GO:0016020">
    <property type="term" value="C:membrane"/>
    <property type="evidence" value="ECO:0007669"/>
    <property type="project" value="InterPro"/>
</dbReference>
<organism evidence="3 4">
    <name type="scientific">Candidatus Komeilibacteria bacterium CG_4_10_14_0_2_um_filter_37_10</name>
    <dbReference type="NCBI Taxonomy" id="1974470"/>
    <lineage>
        <taxon>Bacteria</taxon>
        <taxon>Candidatus Komeiliibacteriota</taxon>
    </lineage>
</organism>
<dbReference type="Proteomes" id="UP000230405">
    <property type="component" value="Unassembled WGS sequence"/>
</dbReference>
<sequence>MINWLSIIFVFGAMLCWGVGDFLIQKTVRRLGSIMTIAWIGVFSSILLLPFVVGDLLHLSLSEYLILIIAGVVTYFSAYFHFQALAIGKFSVVEIILTIELPITILFGIVFFQETLDMYQVFMVLALMVGVGLISYREDGDLNFWQKIANYIFRYEFFKKERLEKGAWLALLTGVFLGIVNFVTAYGAKEISPLLSIWLPWFIFSIISLAYLVTHSQFAKMWQLGWQAKSLVIPMAILDIAAWLFYVYAVKDNSLSVTIIITQSYPVIAVLLAVSINRERLRWYQYGGVILAMSASILISFV</sequence>
<dbReference type="InterPro" id="IPR037185">
    <property type="entry name" value="EmrE-like"/>
</dbReference>
<evidence type="ECO:0000313" key="4">
    <source>
        <dbReference type="Proteomes" id="UP000230405"/>
    </source>
</evidence>
<keyword evidence="1" id="KW-1133">Transmembrane helix</keyword>
<feature type="domain" description="EamA" evidence="2">
    <location>
        <begin position="165"/>
        <end position="300"/>
    </location>
</feature>
<comment type="caution">
    <text evidence="3">The sequence shown here is derived from an EMBL/GenBank/DDBJ whole genome shotgun (WGS) entry which is preliminary data.</text>
</comment>
<feature type="transmembrane region" description="Helical" evidence="1">
    <location>
        <begin position="194"/>
        <end position="214"/>
    </location>
</feature>
<dbReference type="Pfam" id="PF00892">
    <property type="entry name" value="EamA"/>
    <property type="match status" value="2"/>
</dbReference>
<evidence type="ECO:0000259" key="2">
    <source>
        <dbReference type="Pfam" id="PF00892"/>
    </source>
</evidence>
<feature type="transmembrane region" description="Helical" evidence="1">
    <location>
        <begin position="118"/>
        <end position="136"/>
    </location>
</feature>
<proteinExistence type="predicted"/>
<feature type="transmembrane region" description="Helical" evidence="1">
    <location>
        <begin position="167"/>
        <end position="188"/>
    </location>
</feature>
<dbReference type="PANTHER" id="PTHR22911:SF137">
    <property type="entry name" value="SOLUTE CARRIER FAMILY 35 MEMBER G2-RELATED"/>
    <property type="match status" value="1"/>
</dbReference>
<protein>
    <recommendedName>
        <fullName evidence="2">EamA domain-containing protein</fullName>
    </recommendedName>
</protein>
<feature type="transmembrane region" description="Helical" evidence="1">
    <location>
        <begin position="226"/>
        <end position="249"/>
    </location>
</feature>
<feature type="transmembrane region" description="Helical" evidence="1">
    <location>
        <begin position="92"/>
        <end position="112"/>
    </location>
</feature>
<dbReference type="SUPFAM" id="SSF103481">
    <property type="entry name" value="Multidrug resistance efflux transporter EmrE"/>
    <property type="match status" value="2"/>
</dbReference>
<keyword evidence="1" id="KW-0472">Membrane</keyword>
<feature type="transmembrane region" description="Helical" evidence="1">
    <location>
        <begin position="255"/>
        <end position="276"/>
    </location>
</feature>
<feature type="transmembrane region" description="Helical" evidence="1">
    <location>
        <begin position="64"/>
        <end position="80"/>
    </location>
</feature>
<gene>
    <name evidence="3" type="ORF">COX77_02730</name>
</gene>
<evidence type="ECO:0000256" key="1">
    <source>
        <dbReference type="SAM" id="Phobius"/>
    </source>
</evidence>
<feature type="transmembrane region" description="Helical" evidence="1">
    <location>
        <begin position="6"/>
        <end position="24"/>
    </location>
</feature>